<comment type="caution">
    <text evidence="5">The sequence shown here is derived from an EMBL/GenBank/DDBJ whole genome shotgun (WGS) entry which is preliminary data.</text>
</comment>
<sequence length="396" mass="43394">MISWSSFLIVLTAGMGILISAPQPELDWENEILPRAKQLGQILSSDDPSVDSLPLKGVVVVITGCTSGIGLELSKLLSTKLGATIIGIGRSPNKLQSLRDDGILQQAFVADFTDLNAVATAARQMIDFVPKIDILINNAGLYAPTSWNYPTTKQGYDWTFGVNYLSHFLFTEKLKPMLNESVHPKVVHVTSITSFGVPGTDLLTTAAVSDKGLQAQLQPPLASQPGGNVGFMAFKEFRAYANSKLAQLLHARALARRNPNWRVVSACPQWVGSEIVAKSQTAVVANIFTKLAYPVQGYGLNSILRAVLSTDEEDGKQDFYTNTNIQCMFWLEMFPGFCYNLLPIRDVMGLALGMVILGYQRWFVPGGPAKSATVSYDADLQEDLYEWSLSEVWGYL</sequence>
<dbReference type="PRINTS" id="PR00081">
    <property type="entry name" value="GDHRDH"/>
</dbReference>
<feature type="signal peptide" evidence="4">
    <location>
        <begin position="1"/>
        <end position="16"/>
    </location>
</feature>
<dbReference type="EMBL" id="CAKOGP040002025">
    <property type="protein sequence ID" value="CAJ1959817.1"/>
    <property type="molecule type" value="Genomic_DNA"/>
</dbReference>
<dbReference type="PANTHER" id="PTHR24320">
    <property type="entry name" value="RETINOL DEHYDROGENASE"/>
    <property type="match status" value="1"/>
</dbReference>
<dbReference type="Gene3D" id="3.40.50.720">
    <property type="entry name" value="NAD(P)-binding Rossmann-like Domain"/>
    <property type="match status" value="1"/>
</dbReference>
<dbReference type="SUPFAM" id="SSF51735">
    <property type="entry name" value="NAD(P)-binding Rossmann-fold domains"/>
    <property type="match status" value="1"/>
</dbReference>
<keyword evidence="4" id="KW-0732">Signal</keyword>
<keyword evidence="2" id="KW-0521">NADP</keyword>
<evidence type="ECO:0000256" key="4">
    <source>
        <dbReference type="SAM" id="SignalP"/>
    </source>
</evidence>
<dbReference type="GO" id="GO:0016491">
    <property type="term" value="F:oxidoreductase activity"/>
    <property type="evidence" value="ECO:0007669"/>
    <property type="project" value="UniProtKB-KW"/>
</dbReference>
<protein>
    <recommendedName>
        <fullName evidence="7">Protochlorophyllide reductase</fullName>
    </recommendedName>
</protein>
<gene>
    <name evidence="5" type="ORF">CYCCA115_LOCUS18236</name>
</gene>
<dbReference type="Proteomes" id="UP001295423">
    <property type="component" value="Unassembled WGS sequence"/>
</dbReference>
<accession>A0AAD2G4Z6</accession>
<comment type="similarity">
    <text evidence="1">Belongs to the short-chain dehydrogenases/reductases (SDR) family.</text>
</comment>
<reference evidence="5" key="1">
    <citation type="submission" date="2023-08" db="EMBL/GenBank/DDBJ databases">
        <authorList>
            <person name="Audoor S."/>
            <person name="Bilcke G."/>
        </authorList>
    </citation>
    <scope>NUCLEOTIDE SEQUENCE</scope>
</reference>
<dbReference type="InterPro" id="IPR002347">
    <property type="entry name" value="SDR_fam"/>
</dbReference>
<evidence type="ECO:0000313" key="5">
    <source>
        <dbReference type="EMBL" id="CAJ1959817.1"/>
    </source>
</evidence>
<dbReference type="InterPro" id="IPR036291">
    <property type="entry name" value="NAD(P)-bd_dom_sf"/>
</dbReference>
<name>A0AAD2G4Z6_9STRA</name>
<feature type="chain" id="PRO_5042145992" description="Protochlorophyllide reductase" evidence="4">
    <location>
        <begin position="17"/>
        <end position="396"/>
    </location>
</feature>
<dbReference type="Pfam" id="PF00106">
    <property type="entry name" value="adh_short"/>
    <property type="match status" value="1"/>
</dbReference>
<evidence type="ECO:0000256" key="1">
    <source>
        <dbReference type="ARBA" id="ARBA00006484"/>
    </source>
</evidence>
<keyword evidence="3" id="KW-0560">Oxidoreductase</keyword>
<evidence type="ECO:0000256" key="2">
    <source>
        <dbReference type="ARBA" id="ARBA00022857"/>
    </source>
</evidence>
<dbReference type="PANTHER" id="PTHR24320:SF282">
    <property type="entry name" value="WW DOMAIN-CONTAINING OXIDOREDUCTASE"/>
    <property type="match status" value="1"/>
</dbReference>
<organism evidence="5 6">
    <name type="scientific">Cylindrotheca closterium</name>
    <dbReference type="NCBI Taxonomy" id="2856"/>
    <lineage>
        <taxon>Eukaryota</taxon>
        <taxon>Sar</taxon>
        <taxon>Stramenopiles</taxon>
        <taxon>Ochrophyta</taxon>
        <taxon>Bacillariophyta</taxon>
        <taxon>Bacillariophyceae</taxon>
        <taxon>Bacillariophycidae</taxon>
        <taxon>Bacillariales</taxon>
        <taxon>Bacillariaceae</taxon>
        <taxon>Cylindrotheca</taxon>
    </lineage>
</organism>
<evidence type="ECO:0000256" key="3">
    <source>
        <dbReference type="ARBA" id="ARBA00023002"/>
    </source>
</evidence>
<proteinExistence type="inferred from homology"/>
<evidence type="ECO:0000313" key="6">
    <source>
        <dbReference type="Proteomes" id="UP001295423"/>
    </source>
</evidence>
<evidence type="ECO:0008006" key="7">
    <source>
        <dbReference type="Google" id="ProtNLM"/>
    </source>
</evidence>
<dbReference type="AlphaFoldDB" id="A0AAD2G4Z6"/>
<keyword evidence="6" id="KW-1185">Reference proteome</keyword>